<name>A0A1Y5PCP6_9MYCO</name>
<protein>
    <submittedName>
        <fullName evidence="2">Uncharacterized protein</fullName>
    </submittedName>
</protein>
<feature type="region of interest" description="Disordered" evidence="1">
    <location>
        <begin position="57"/>
        <end position="79"/>
    </location>
</feature>
<accession>A0A1Y5PCP6</accession>
<proteinExistence type="predicted"/>
<reference evidence="2" key="1">
    <citation type="submission" date="2016-03" db="EMBL/GenBank/DDBJ databases">
        <authorList>
            <person name="Ploux O."/>
        </authorList>
    </citation>
    <scope>NUCLEOTIDE SEQUENCE</scope>
    <source>
        <strain evidence="2">UC10</strain>
    </source>
</reference>
<evidence type="ECO:0000256" key="1">
    <source>
        <dbReference type="SAM" id="MobiDB-lite"/>
    </source>
</evidence>
<organism evidence="2">
    <name type="scientific">uncultured Mycobacterium sp</name>
    <dbReference type="NCBI Taxonomy" id="171292"/>
    <lineage>
        <taxon>Bacteria</taxon>
        <taxon>Bacillati</taxon>
        <taxon>Actinomycetota</taxon>
        <taxon>Actinomycetes</taxon>
        <taxon>Mycobacteriales</taxon>
        <taxon>Mycobacteriaceae</taxon>
        <taxon>Mycobacterium</taxon>
        <taxon>environmental samples</taxon>
    </lineage>
</organism>
<sequence length="96" mass="10300">MTTTRPYRASTLAAISIVASTLGTVPSERVWIVVMVVSLPRVNVLSVFGAHNRVERYSAPPSRSSDRSGVPKGIGAQRRPTKILATAGLELRNAEV</sequence>
<gene>
    <name evidence="2" type="ORF">MHPYR_320062</name>
</gene>
<dbReference type="AlphaFoldDB" id="A0A1Y5PCP6"/>
<evidence type="ECO:0000313" key="2">
    <source>
        <dbReference type="EMBL" id="SBS76484.1"/>
    </source>
</evidence>
<dbReference type="EMBL" id="FLQS01000026">
    <property type="protein sequence ID" value="SBS76484.1"/>
    <property type="molecule type" value="Genomic_DNA"/>
</dbReference>